<evidence type="ECO:0000256" key="1">
    <source>
        <dbReference type="SAM" id="MobiDB-lite"/>
    </source>
</evidence>
<sequence>MIWACVGTVTPRRRADATGADKLRRRRALQQSSTRRPGEPTTRRPADERESGENEATAASANLREHYSSPASKASGRTVLGLDQSWPRRGELAARGAVTYLHVPVHGHGQIDARRRGLASQRGRKLAVQRRLRWVAAHVRLHERVHTYLRRPRLLPPSSVPRRNRLDRRHDDAQAGPDSTRLDSTKADGGPTVDNPADRRAHE</sequence>
<accession>A0A151GMM3</accession>
<feature type="region of interest" description="Disordered" evidence="1">
    <location>
        <begin position="154"/>
        <end position="203"/>
    </location>
</feature>
<comment type="caution">
    <text evidence="2">The sequence shown here is derived from an EMBL/GenBank/DDBJ whole genome shotgun (WGS) entry which is preliminary data.</text>
</comment>
<gene>
    <name evidence="2" type="ORF">DCS_05387</name>
</gene>
<feature type="region of interest" description="Disordered" evidence="1">
    <location>
        <begin position="1"/>
        <end position="77"/>
    </location>
</feature>
<dbReference type="RefSeq" id="XP_040657726.1">
    <property type="nucleotide sequence ID" value="XM_040802693.1"/>
</dbReference>
<feature type="compositionally biased region" description="Basic and acidic residues" evidence="1">
    <location>
        <begin position="13"/>
        <end position="22"/>
    </location>
</feature>
<proteinExistence type="predicted"/>
<keyword evidence="3" id="KW-1185">Reference proteome</keyword>
<dbReference type="InParanoid" id="A0A151GMM3"/>
<reference evidence="2 3" key="1">
    <citation type="journal article" date="2016" name="Sci. Rep.">
        <title>Insights into Adaptations to a Near-Obligate Nematode Endoparasitic Lifestyle from the Finished Genome of Drechmeria coniospora.</title>
        <authorList>
            <person name="Zhang L."/>
            <person name="Zhou Z."/>
            <person name="Guo Q."/>
            <person name="Fokkens L."/>
            <person name="Miskei M."/>
            <person name="Pocsi I."/>
            <person name="Zhang W."/>
            <person name="Chen M."/>
            <person name="Wang L."/>
            <person name="Sun Y."/>
            <person name="Donzelli B.G."/>
            <person name="Gibson D.M."/>
            <person name="Nelson D.R."/>
            <person name="Luo J.G."/>
            <person name="Rep M."/>
            <person name="Liu H."/>
            <person name="Yang S."/>
            <person name="Wang J."/>
            <person name="Krasnoff S.B."/>
            <person name="Xu Y."/>
            <person name="Molnar I."/>
            <person name="Lin M."/>
        </authorList>
    </citation>
    <scope>NUCLEOTIDE SEQUENCE [LARGE SCALE GENOMIC DNA]</scope>
    <source>
        <strain evidence="2 3">ARSEF 6962</strain>
    </source>
</reference>
<evidence type="ECO:0000313" key="3">
    <source>
        <dbReference type="Proteomes" id="UP000076580"/>
    </source>
</evidence>
<dbReference type="EMBL" id="LAYC01000002">
    <property type="protein sequence ID" value="KYK58374.1"/>
    <property type="molecule type" value="Genomic_DNA"/>
</dbReference>
<dbReference type="GeneID" id="63718030"/>
<feature type="compositionally biased region" description="Basic and acidic residues" evidence="1">
    <location>
        <begin position="36"/>
        <end position="52"/>
    </location>
</feature>
<protein>
    <submittedName>
        <fullName evidence="2">Uncharacterized protein</fullName>
    </submittedName>
</protein>
<organism evidence="2 3">
    <name type="scientific">Drechmeria coniospora</name>
    <name type="common">Nematophagous fungus</name>
    <name type="synonym">Meria coniospora</name>
    <dbReference type="NCBI Taxonomy" id="98403"/>
    <lineage>
        <taxon>Eukaryota</taxon>
        <taxon>Fungi</taxon>
        <taxon>Dikarya</taxon>
        <taxon>Ascomycota</taxon>
        <taxon>Pezizomycotina</taxon>
        <taxon>Sordariomycetes</taxon>
        <taxon>Hypocreomycetidae</taxon>
        <taxon>Hypocreales</taxon>
        <taxon>Ophiocordycipitaceae</taxon>
        <taxon>Drechmeria</taxon>
    </lineage>
</organism>
<dbReference type="Proteomes" id="UP000076580">
    <property type="component" value="Chromosome 02"/>
</dbReference>
<evidence type="ECO:0000313" key="2">
    <source>
        <dbReference type="EMBL" id="KYK58374.1"/>
    </source>
</evidence>
<name>A0A151GMM3_DRECN</name>
<dbReference type="AlphaFoldDB" id="A0A151GMM3"/>